<organism evidence="4 5">
    <name type="scientific">Rhodotorula diobovata</name>
    <dbReference type="NCBI Taxonomy" id="5288"/>
    <lineage>
        <taxon>Eukaryota</taxon>
        <taxon>Fungi</taxon>
        <taxon>Dikarya</taxon>
        <taxon>Basidiomycota</taxon>
        <taxon>Pucciniomycotina</taxon>
        <taxon>Microbotryomycetes</taxon>
        <taxon>Sporidiobolales</taxon>
        <taxon>Sporidiobolaceae</taxon>
        <taxon>Rhodotorula</taxon>
    </lineage>
</organism>
<dbReference type="PANTHER" id="PTHR43333:SF1">
    <property type="entry name" value="D-ISOMER SPECIFIC 2-HYDROXYACID DEHYDROGENASE NAD-BINDING DOMAIN-CONTAINING PROTEIN"/>
    <property type="match status" value="1"/>
</dbReference>
<dbReference type="SUPFAM" id="SSF51735">
    <property type="entry name" value="NAD(P)-binding Rossmann-fold domains"/>
    <property type="match status" value="1"/>
</dbReference>
<evidence type="ECO:0000256" key="1">
    <source>
        <dbReference type="ARBA" id="ARBA00023002"/>
    </source>
</evidence>
<dbReference type="InterPro" id="IPR006140">
    <property type="entry name" value="D-isomer_DH_NAD-bd"/>
</dbReference>
<evidence type="ECO:0000256" key="2">
    <source>
        <dbReference type="ARBA" id="ARBA00023027"/>
    </source>
</evidence>
<dbReference type="STRING" id="5288.A0A5C5G7H5"/>
<dbReference type="SUPFAM" id="SSF52283">
    <property type="entry name" value="Formate/glycerate dehydrogenase catalytic domain-like"/>
    <property type="match status" value="1"/>
</dbReference>
<evidence type="ECO:0000259" key="3">
    <source>
        <dbReference type="Pfam" id="PF02826"/>
    </source>
</evidence>
<sequence length="374" mass="40711">MTAHQVKLDTLLVVTPLPDDVLDELRSLFPEVIYHATPPFAPYDPSHPIPTEDDYARADAFFGFAIPNNLKNWQQTPRLKLFQGLSAGYSHITDTPYFKSIPDDADVIFASASGIHVRTIGEHVLGTVLMLTHKLAQLHVTLHNERRWVPHSELGGNFIRELSELTVGLMGYGHIARETARLFHSCGSKVLALNRSGKPSPETGFVIPHTGDPSGSLPAEYFSTESRASTLDFFAQCDVVVNTLPDSEATRGFVGREELKAMKASAIYVNIGRGTTTDQEALIEALKAMAGEGEDEHVTGTLRIGGASLDVTTPEPLPSSSELYTLPNVVLTPHMSGLSRLYFHRAADVLKQNAARVSAGRGGLNAFRGRGEDD</sequence>
<dbReference type="InterPro" id="IPR036291">
    <property type="entry name" value="NAD(P)-bd_dom_sf"/>
</dbReference>
<keyword evidence="1" id="KW-0560">Oxidoreductase</keyword>
<dbReference type="AlphaFoldDB" id="A0A5C5G7H5"/>
<evidence type="ECO:0000313" key="5">
    <source>
        <dbReference type="Proteomes" id="UP000311382"/>
    </source>
</evidence>
<dbReference type="Proteomes" id="UP000311382">
    <property type="component" value="Unassembled WGS sequence"/>
</dbReference>
<proteinExistence type="predicted"/>
<keyword evidence="5" id="KW-1185">Reference proteome</keyword>
<dbReference type="PANTHER" id="PTHR43333">
    <property type="entry name" value="2-HACID_DH_C DOMAIN-CONTAINING PROTEIN"/>
    <property type="match status" value="1"/>
</dbReference>
<reference evidence="4 5" key="1">
    <citation type="submission" date="2019-03" db="EMBL/GenBank/DDBJ databases">
        <title>Rhodosporidium diobovatum UCD-FST 08-225 genome sequencing, assembly, and annotation.</title>
        <authorList>
            <person name="Fakankun I.U."/>
            <person name="Fristensky B."/>
            <person name="Levin D.B."/>
        </authorList>
    </citation>
    <scope>NUCLEOTIDE SEQUENCE [LARGE SCALE GENOMIC DNA]</scope>
    <source>
        <strain evidence="4 5">UCD-FST 08-225</strain>
    </source>
</reference>
<protein>
    <submittedName>
        <fullName evidence="4">D-isomer specific 2-hydroxyacid dehydrogenase</fullName>
    </submittedName>
</protein>
<dbReference type="Gene3D" id="3.40.50.720">
    <property type="entry name" value="NAD(P)-binding Rossmann-like Domain"/>
    <property type="match status" value="2"/>
</dbReference>
<name>A0A5C5G7H5_9BASI</name>
<dbReference type="EMBL" id="SOZI01000007">
    <property type="protein sequence ID" value="TNY23821.1"/>
    <property type="molecule type" value="Genomic_DNA"/>
</dbReference>
<dbReference type="GO" id="GO:0051287">
    <property type="term" value="F:NAD binding"/>
    <property type="evidence" value="ECO:0007669"/>
    <property type="project" value="InterPro"/>
</dbReference>
<feature type="domain" description="D-isomer specific 2-hydroxyacid dehydrogenase NAD-binding" evidence="3">
    <location>
        <begin position="126"/>
        <end position="336"/>
    </location>
</feature>
<keyword evidence="2" id="KW-0520">NAD</keyword>
<dbReference type="OrthoDB" id="298012at2759"/>
<comment type="caution">
    <text evidence="4">The sequence shown here is derived from an EMBL/GenBank/DDBJ whole genome shotgun (WGS) entry which is preliminary data.</text>
</comment>
<dbReference type="GO" id="GO:0016491">
    <property type="term" value="F:oxidoreductase activity"/>
    <property type="evidence" value="ECO:0007669"/>
    <property type="project" value="UniProtKB-KW"/>
</dbReference>
<dbReference type="Pfam" id="PF02826">
    <property type="entry name" value="2-Hacid_dh_C"/>
    <property type="match status" value="1"/>
</dbReference>
<evidence type="ECO:0000313" key="4">
    <source>
        <dbReference type="EMBL" id="TNY23821.1"/>
    </source>
</evidence>
<gene>
    <name evidence="4" type="ORF">DMC30DRAFT_346800</name>
</gene>
<accession>A0A5C5G7H5</accession>